<dbReference type="Pfam" id="PF02515">
    <property type="entry name" value="CoA_transf_3"/>
    <property type="match status" value="1"/>
</dbReference>
<dbReference type="InterPro" id="IPR044855">
    <property type="entry name" value="CoA-Trfase_III_dom3_sf"/>
</dbReference>
<keyword evidence="2" id="KW-1185">Reference proteome</keyword>
<dbReference type="EMBL" id="JBHUJD010000003">
    <property type="protein sequence ID" value="MFD2309518.1"/>
    <property type="molecule type" value="Genomic_DNA"/>
</dbReference>
<dbReference type="RefSeq" id="WP_265721712.1">
    <property type="nucleotide sequence ID" value="NZ_JAPIVK010000014.1"/>
</dbReference>
<dbReference type="Gene3D" id="3.30.1540.10">
    <property type="entry name" value="formyl-coa transferase, domain 3"/>
    <property type="match status" value="1"/>
</dbReference>
<sequence length="401" mass="43863">MNNKNGPLKDLKILDFSTLLPGPYATMLLADMGAEILRIESPTRPDMLRGLPPMVGTENPVSAAHATINRNKQSLALNLKDPKAGEIIRRLLAEYDVVLEQFRPGVMDKLGLDYKTLKQTRPDLIYCSITGYGQTGPFKDRAGHDINYLALAGLASYSGRTDSGPNLSGTQIADIAGGSHHAAMGILAAAYQRQQTGEGSHIDISMTDCAFALNAISGANALAGAGDPQLEDELLNGGSYYDYYRTADGRYLSVGSLEPQFAQQFFETLGHPEWVQRVLQAEEQQSLKRDIANAIATETLDEWTRRFANCDACVEPVLNFSEASESALMRERQMLCEARGTDGEPIRQISSPLQFDGHKPDVPDPGAALGRNSRKILRNLGYSNTEVEELQRRGGTCWPNE</sequence>
<dbReference type="PANTHER" id="PTHR48228">
    <property type="entry name" value="SUCCINYL-COA--D-CITRAMALATE COA-TRANSFERASE"/>
    <property type="match status" value="1"/>
</dbReference>
<protein>
    <submittedName>
        <fullName evidence="1">CaiB/BaiF CoA transferase family protein</fullName>
    </submittedName>
</protein>
<dbReference type="PANTHER" id="PTHR48228:SF5">
    <property type="entry name" value="ALPHA-METHYLACYL-COA RACEMASE"/>
    <property type="match status" value="1"/>
</dbReference>
<reference evidence="2" key="1">
    <citation type="journal article" date="2019" name="Int. J. Syst. Evol. Microbiol.">
        <title>The Global Catalogue of Microorganisms (GCM) 10K type strain sequencing project: providing services to taxonomists for standard genome sequencing and annotation.</title>
        <authorList>
            <consortium name="The Broad Institute Genomics Platform"/>
            <consortium name="The Broad Institute Genome Sequencing Center for Infectious Disease"/>
            <person name="Wu L."/>
            <person name="Ma J."/>
        </authorList>
    </citation>
    <scope>NUCLEOTIDE SEQUENCE [LARGE SCALE GENOMIC DNA]</scope>
    <source>
        <strain evidence="2">KCTC 12848</strain>
    </source>
</reference>
<dbReference type="Gene3D" id="3.40.50.10540">
    <property type="entry name" value="Crotonobetainyl-coa:carnitine coa-transferase, domain 1"/>
    <property type="match status" value="1"/>
</dbReference>
<accession>A0ABW5E7C6</accession>
<evidence type="ECO:0000313" key="1">
    <source>
        <dbReference type="EMBL" id="MFD2309518.1"/>
    </source>
</evidence>
<dbReference type="Proteomes" id="UP001597425">
    <property type="component" value="Unassembled WGS sequence"/>
</dbReference>
<dbReference type="SUPFAM" id="SSF89796">
    <property type="entry name" value="CoA-transferase family III (CaiB/BaiF)"/>
    <property type="match status" value="1"/>
</dbReference>
<organism evidence="1 2">
    <name type="scientific">Microbulbifer halophilus</name>
    <dbReference type="NCBI Taxonomy" id="453963"/>
    <lineage>
        <taxon>Bacteria</taxon>
        <taxon>Pseudomonadati</taxon>
        <taxon>Pseudomonadota</taxon>
        <taxon>Gammaproteobacteria</taxon>
        <taxon>Cellvibrionales</taxon>
        <taxon>Microbulbiferaceae</taxon>
        <taxon>Microbulbifer</taxon>
    </lineage>
</organism>
<proteinExistence type="predicted"/>
<dbReference type="InterPro" id="IPR023606">
    <property type="entry name" value="CoA-Trfase_III_dom_1_sf"/>
</dbReference>
<dbReference type="GO" id="GO:0016740">
    <property type="term" value="F:transferase activity"/>
    <property type="evidence" value="ECO:0007669"/>
    <property type="project" value="UniProtKB-KW"/>
</dbReference>
<gene>
    <name evidence="1" type="ORF">ACFSKX_03730</name>
</gene>
<keyword evidence="1" id="KW-0808">Transferase</keyword>
<evidence type="ECO:0000313" key="2">
    <source>
        <dbReference type="Proteomes" id="UP001597425"/>
    </source>
</evidence>
<comment type="caution">
    <text evidence="1">The sequence shown here is derived from an EMBL/GenBank/DDBJ whole genome shotgun (WGS) entry which is preliminary data.</text>
</comment>
<dbReference type="InterPro" id="IPR003673">
    <property type="entry name" value="CoA-Trfase_fam_III"/>
</dbReference>
<dbReference type="InterPro" id="IPR050509">
    <property type="entry name" value="CoA-transferase_III"/>
</dbReference>
<name>A0ABW5E7C6_9GAMM</name>